<reference evidence="1" key="2">
    <citation type="journal article" date="2015" name="Data Brief">
        <title>Shoot transcriptome of the giant reed, Arundo donax.</title>
        <authorList>
            <person name="Barrero R.A."/>
            <person name="Guerrero F.D."/>
            <person name="Moolhuijzen P."/>
            <person name="Goolsby J.A."/>
            <person name="Tidwell J."/>
            <person name="Bellgard S.E."/>
            <person name="Bellgard M.I."/>
        </authorList>
    </citation>
    <scope>NUCLEOTIDE SEQUENCE</scope>
    <source>
        <tissue evidence="1">Shoot tissue taken approximately 20 cm above the soil surface</tissue>
    </source>
</reference>
<dbReference type="InterPro" id="IPR036691">
    <property type="entry name" value="Endo/exonu/phosph_ase_sf"/>
</dbReference>
<protein>
    <recommendedName>
        <fullName evidence="2">Endonuclease/exonuclease/phosphatase domain-containing protein</fullName>
    </recommendedName>
</protein>
<proteinExistence type="predicted"/>
<sequence length="80" mass="9320">MSTFLKIFLVEKQVDFICLQETIKCDYSNFFLRKFDPANLFLWNWIPSRGRAGGMLCGIRQENLNVISIQTGILPPFFNN</sequence>
<accession>A0A0A9HMI6</accession>
<name>A0A0A9HMI6_ARUDO</name>
<dbReference type="SUPFAM" id="SSF56219">
    <property type="entry name" value="DNase I-like"/>
    <property type="match status" value="1"/>
</dbReference>
<evidence type="ECO:0000313" key="1">
    <source>
        <dbReference type="EMBL" id="JAE37049.1"/>
    </source>
</evidence>
<reference evidence="1" key="1">
    <citation type="submission" date="2014-09" db="EMBL/GenBank/DDBJ databases">
        <authorList>
            <person name="Magalhaes I.L.F."/>
            <person name="Oliveira U."/>
            <person name="Santos F.R."/>
            <person name="Vidigal T.H.D.A."/>
            <person name="Brescovit A.D."/>
            <person name="Santos A.J."/>
        </authorList>
    </citation>
    <scope>NUCLEOTIDE SEQUENCE</scope>
    <source>
        <tissue evidence="1">Shoot tissue taken approximately 20 cm above the soil surface</tissue>
    </source>
</reference>
<evidence type="ECO:0008006" key="2">
    <source>
        <dbReference type="Google" id="ProtNLM"/>
    </source>
</evidence>
<dbReference type="AlphaFoldDB" id="A0A0A9HMI6"/>
<dbReference type="EMBL" id="GBRH01160847">
    <property type="protein sequence ID" value="JAE37049.1"/>
    <property type="molecule type" value="Transcribed_RNA"/>
</dbReference>
<organism evidence="1">
    <name type="scientific">Arundo donax</name>
    <name type="common">Giant reed</name>
    <name type="synonym">Donax arundinaceus</name>
    <dbReference type="NCBI Taxonomy" id="35708"/>
    <lineage>
        <taxon>Eukaryota</taxon>
        <taxon>Viridiplantae</taxon>
        <taxon>Streptophyta</taxon>
        <taxon>Embryophyta</taxon>
        <taxon>Tracheophyta</taxon>
        <taxon>Spermatophyta</taxon>
        <taxon>Magnoliopsida</taxon>
        <taxon>Liliopsida</taxon>
        <taxon>Poales</taxon>
        <taxon>Poaceae</taxon>
        <taxon>PACMAD clade</taxon>
        <taxon>Arundinoideae</taxon>
        <taxon>Arundineae</taxon>
        <taxon>Arundo</taxon>
    </lineage>
</organism>